<dbReference type="Gene3D" id="2.60.98.20">
    <property type="entry name" value="Flagellar hook protein FlgE"/>
    <property type="match status" value="1"/>
</dbReference>
<dbReference type="Pfam" id="PF22692">
    <property type="entry name" value="LlgE_F_G_D1"/>
    <property type="match status" value="1"/>
</dbReference>
<dbReference type="PATRIC" id="fig|94132.3.peg.788"/>
<organism evidence="8 9">
    <name type="scientific">Ramlibacter tataouinensis</name>
    <dbReference type="NCBI Taxonomy" id="94132"/>
    <lineage>
        <taxon>Bacteria</taxon>
        <taxon>Pseudomonadati</taxon>
        <taxon>Pseudomonadota</taxon>
        <taxon>Betaproteobacteria</taxon>
        <taxon>Burkholderiales</taxon>
        <taxon>Comamonadaceae</taxon>
        <taxon>Ramlibacter</taxon>
    </lineage>
</organism>
<keyword evidence="9" id="KW-1185">Reference proteome</keyword>
<comment type="subcellular location">
    <subcellularLocation>
        <location evidence="1 4">Bacterial flagellum basal body</location>
    </subcellularLocation>
</comment>
<evidence type="ECO:0000256" key="2">
    <source>
        <dbReference type="ARBA" id="ARBA00009677"/>
    </source>
</evidence>
<dbReference type="Pfam" id="PF06429">
    <property type="entry name" value="Flg_bbr_C"/>
    <property type="match status" value="1"/>
</dbReference>
<sequence>MLNSIYIGMSGLQGYSQGLRVIANNTANLNTPGFKGSNLQFADMFYSNNQAQAGASGMMQVGYGLNTAGTVLNFQQGELRQTGNSLDLAVDGQGLFTVKDANGNLHYTRAGQFSFNTEGVLVNRVDGSKVMGMDKNGQLQEITLSGASTLAGKATTTVKFNGNLSSTATEQTISAVKVIDSVGGEHLLTVKLTNDGATTPGHWTVQVLDGTTTVGSGSIQFSGGRPDPANSKVNVTYTPTGLAALPLTFDFSTDVTSFASGNLSTLAFASQDGFVPGALTGVSFDGSGTLVMAYSNGQTVKGAQLALGRFDSLDAVVAAGNNQFDATNTLAWHMGVSGANGFGSVRAGMVELSNVDLSQEFSDLVIMQRGYQASSQVISTANEMLQELFQMKSK</sequence>
<keyword evidence="3 4" id="KW-0975">Bacterial flagellum</keyword>
<feature type="domain" description="Flagellar hook protein FlgE/F/G-like D1" evidence="7">
    <location>
        <begin position="89"/>
        <end position="144"/>
    </location>
</feature>
<dbReference type="SUPFAM" id="SSF117143">
    <property type="entry name" value="Flagellar hook protein flgE"/>
    <property type="match status" value="1"/>
</dbReference>
<dbReference type="PANTHER" id="PTHR30435:SF1">
    <property type="entry name" value="FLAGELLAR HOOK PROTEIN FLGE"/>
    <property type="match status" value="1"/>
</dbReference>
<protein>
    <recommendedName>
        <fullName evidence="4">Flagellar hook protein FlgE</fullName>
    </recommendedName>
</protein>
<evidence type="ECO:0000313" key="8">
    <source>
        <dbReference type="EMBL" id="AMO22192.1"/>
    </source>
</evidence>
<evidence type="ECO:0000256" key="1">
    <source>
        <dbReference type="ARBA" id="ARBA00004117"/>
    </source>
</evidence>
<keyword evidence="8" id="KW-0966">Cell projection</keyword>
<dbReference type="InterPro" id="IPR053967">
    <property type="entry name" value="LlgE_F_G-like_D1"/>
</dbReference>
<evidence type="ECO:0000259" key="7">
    <source>
        <dbReference type="Pfam" id="PF22692"/>
    </source>
</evidence>
<dbReference type="PANTHER" id="PTHR30435">
    <property type="entry name" value="FLAGELLAR PROTEIN"/>
    <property type="match status" value="1"/>
</dbReference>
<dbReference type="Pfam" id="PF00460">
    <property type="entry name" value="Flg_bb_rod"/>
    <property type="match status" value="1"/>
</dbReference>
<dbReference type="GO" id="GO:0005829">
    <property type="term" value="C:cytosol"/>
    <property type="evidence" value="ECO:0007669"/>
    <property type="project" value="TreeGrafter"/>
</dbReference>
<evidence type="ECO:0000313" key="9">
    <source>
        <dbReference type="Proteomes" id="UP000070433"/>
    </source>
</evidence>
<feature type="domain" description="Flagellar basal-body/hook protein C-terminal" evidence="6">
    <location>
        <begin position="347"/>
        <end position="391"/>
    </location>
</feature>
<feature type="domain" description="Flagellar basal body rod protein N-terminal" evidence="5">
    <location>
        <begin position="5"/>
        <end position="35"/>
    </location>
</feature>
<comment type="similarity">
    <text evidence="2 4">Belongs to the flagella basal body rod proteins family.</text>
</comment>
<evidence type="ECO:0000256" key="4">
    <source>
        <dbReference type="RuleBase" id="RU362116"/>
    </source>
</evidence>
<dbReference type="InterPro" id="IPR037058">
    <property type="entry name" value="Falgellar_hook_FlgE_sf"/>
</dbReference>
<proteinExistence type="inferred from homology"/>
<reference evidence="8 9" key="1">
    <citation type="journal article" date="2014" name="Int. J. Syst. Evol. Microbiol.">
        <title>Ramlibacter solisilvae sp. nov., isolated from forest soil, and emended description of the genus Ramlibacter.</title>
        <authorList>
            <person name="Lee H.J."/>
            <person name="Lee S.H."/>
            <person name="Lee S.S."/>
            <person name="Lee J.S."/>
            <person name="Kim Y."/>
            <person name="Kim S.C."/>
            <person name="Jeon C.O."/>
        </authorList>
    </citation>
    <scope>NUCLEOTIDE SEQUENCE [LARGE SCALE GENOMIC DNA]</scope>
    <source>
        <strain evidence="8 9">5-10</strain>
    </source>
</reference>
<dbReference type="NCBIfam" id="TIGR03506">
    <property type="entry name" value="FlgEFG_subfam"/>
    <property type="match status" value="1"/>
</dbReference>
<dbReference type="OrthoDB" id="8578401at2"/>
<dbReference type="GO" id="GO:0009424">
    <property type="term" value="C:bacterial-type flagellum hook"/>
    <property type="evidence" value="ECO:0007669"/>
    <property type="project" value="TreeGrafter"/>
</dbReference>
<dbReference type="Proteomes" id="UP000070433">
    <property type="component" value="Chromosome"/>
</dbReference>
<accession>A0A127JVZ3</accession>
<evidence type="ECO:0000256" key="3">
    <source>
        <dbReference type="ARBA" id="ARBA00023143"/>
    </source>
</evidence>
<gene>
    <name evidence="8" type="ORF">UC35_03925</name>
</gene>
<dbReference type="RefSeq" id="WP_061496385.1">
    <property type="nucleotide sequence ID" value="NZ_CP010951.1"/>
</dbReference>
<evidence type="ECO:0000259" key="6">
    <source>
        <dbReference type="Pfam" id="PF06429"/>
    </source>
</evidence>
<dbReference type="GO" id="GO:0009425">
    <property type="term" value="C:bacterial-type flagellum basal body"/>
    <property type="evidence" value="ECO:0007669"/>
    <property type="project" value="UniProtKB-SubCell"/>
</dbReference>
<dbReference type="GO" id="GO:0071978">
    <property type="term" value="P:bacterial-type flagellum-dependent swarming motility"/>
    <property type="evidence" value="ECO:0007669"/>
    <property type="project" value="TreeGrafter"/>
</dbReference>
<dbReference type="AlphaFoldDB" id="A0A127JVZ3"/>
<dbReference type="EMBL" id="CP010951">
    <property type="protein sequence ID" value="AMO22192.1"/>
    <property type="molecule type" value="Genomic_DNA"/>
</dbReference>
<dbReference type="InterPro" id="IPR010930">
    <property type="entry name" value="Flg_bb/hook_C_dom"/>
</dbReference>
<comment type="function">
    <text evidence="4">A flexible structure which links the flagellar filament to the drive apparatus in the basal body.</text>
</comment>
<dbReference type="InterPro" id="IPR020013">
    <property type="entry name" value="Flagellar_FlgE/F/G"/>
</dbReference>
<keyword evidence="8" id="KW-0969">Cilium</keyword>
<dbReference type="InterPro" id="IPR001444">
    <property type="entry name" value="Flag_bb_rod_N"/>
</dbReference>
<dbReference type="InterPro" id="IPR037925">
    <property type="entry name" value="FlgE/F/G-like"/>
</dbReference>
<evidence type="ECO:0000259" key="5">
    <source>
        <dbReference type="Pfam" id="PF00460"/>
    </source>
</evidence>
<keyword evidence="8" id="KW-0282">Flagellum</keyword>
<name>A0A127JVZ3_9BURK</name>